<dbReference type="AlphaFoldDB" id="A0AAN6FGD0"/>
<sequence length="253" mass="29263">MASPARQSRELAKSLQADRLITIYVGETDGKTKPFRMQQVLLEQLSDYFRSALQTDTFAEGEEGRLHSPEDNLNAWKVLLHWVFTRTVPHWDKDDDGMTIDIELQNLLIDCWVLGDKYHIYNSQNEVMVELLWYYSWHIGEEAVLKRGVELTSSDSKLRRLMAEGIVGIMEADQPYSGLDQYDGMRFLEDYVRAKAQYDEDGDNHGFAQVVFGDESEATLETGPGGRWKDYLVGDTIPNRAWKWDLDEREWGL</sequence>
<dbReference type="InterPro" id="IPR011333">
    <property type="entry name" value="SKP1/BTB/POZ_sf"/>
</dbReference>
<protein>
    <recommendedName>
        <fullName evidence="3">BTB domain-containing protein</fullName>
    </recommendedName>
</protein>
<dbReference type="Gene3D" id="3.30.710.10">
    <property type="entry name" value="Potassium Channel Kv1.1, Chain A"/>
    <property type="match status" value="1"/>
</dbReference>
<evidence type="ECO:0008006" key="3">
    <source>
        <dbReference type="Google" id="ProtNLM"/>
    </source>
</evidence>
<gene>
    <name evidence="1" type="ORF">LTR82_012330</name>
</gene>
<accession>A0AAN6FGD0</accession>
<reference evidence="1" key="1">
    <citation type="submission" date="2021-12" db="EMBL/GenBank/DDBJ databases">
        <title>Black yeast isolated from Biological Soil Crust.</title>
        <authorList>
            <person name="Kurbessoian T."/>
        </authorList>
    </citation>
    <scope>NUCLEOTIDE SEQUENCE</scope>
    <source>
        <strain evidence="1">CCFEE 5208</strain>
    </source>
</reference>
<evidence type="ECO:0000313" key="1">
    <source>
        <dbReference type="EMBL" id="KAK0316037.1"/>
    </source>
</evidence>
<proteinExistence type="predicted"/>
<dbReference type="EMBL" id="JASUXU010000049">
    <property type="protein sequence ID" value="KAK0316037.1"/>
    <property type="molecule type" value="Genomic_DNA"/>
</dbReference>
<evidence type="ECO:0000313" key="2">
    <source>
        <dbReference type="Proteomes" id="UP001168146"/>
    </source>
</evidence>
<organism evidence="1 2">
    <name type="scientific">Friedmanniomyces endolithicus</name>
    <dbReference type="NCBI Taxonomy" id="329885"/>
    <lineage>
        <taxon>Eukaryota</taxon>
        <taxon>Fungi</taxon>
        <taxon>Dikarya</taxon>
        <taxon>Ascomycota</taxon>
        <taxon>Pezizomycotina</taxon>
        <taxon>Dothideomycetes</taxon>
        <taxon>Dothideomycetidae</taxon>
        <taxon>Mycosphaerellales</taxon>
        <taxon>Teratosphaeriaceae</taxon>
        <taxon>Friedmanniomyces</taxon>
    </lineage>
</organism>
<comment type="caution">
    <text evidence="1">The sequence shown here is derived from an EMBL/GenBank/DDBJ whole genome shotgun (WGS) entry which is preliminary data.</text>
</comment>
<dbReference type="Proteomes" id="UP001168146">
    <property type="component" value="Unassembled WGS sequence"/>
</dbReference>
<name>A0AAN6FGD0_9PEZI</name>